<sequence length="440" mass="49381">MSAVTNIYKEDVDFAALGREDPDFGKLLDSNGQLDFSDPKSVQQLTKSLLKRDFGLKLKLPDDRLCPPVPNRLNYILWLQDLIDTSSDTYTNSYSPDRQVHGLDIGTGASCIYPLLGCAQRPLWKFTGIDIDDKSISFARENVQINGLQSRVQLIQTQPQGPLIPLDEIGCYSLDFTLCNPPFYTSAEDLVSSASLKKRPPFTACTGSKTEMVCEGGEVSFVSRMIDESLKLRDRVQWYTSMLGKFSSLSKIIEQLKENQVDNYAVTEFVQGSRTRRWAVAWSFGDRRPGMNVSRGCGSLQKSFLPFPAEQLFAVHAYNRAAIATSLHDTLSESMTLWTWDSKTFTGVGFCDHAVWSRKSRRSRQNAGSISRASESHAHDKRSPNDMVFGFKISLQELEVDSQGTAVTVRWLKGRNHVLFESLCGMIKRNLSRHTVAQSI</sequence>
<evidence type="ECO:0008006" key="6">
    <source>
        <dbReference type="Google" id="ProtNLM"/>
    </source>
</evidence>
<dbReference type="InterPro" id="IPR029063">
    <property type="entry name" value="SAM-dependent_MTases_sf"/>
</dbReference>
<dbReference type="FunFam" id="3.40.50.150:FF:000813">
    <property type="match status" value="1"/>
</dbReference>
<dbReference type="EMBL" id="CP063408">
    <property type="protein sequence ID" value="QSZ34418.1"/>
    <property type="molecule type" value="Genomic_DNA"/>
</dbReference>
<dbReference type="GO" id="GO:0070475">
    <property type="term" value="P:rRNA base methylation"/>
    <property type="evidence" value="ECO:0007669"/>
    <property type="project" value="TreeGrafter"/>
</dbReference>
<feature type="binding site" evidence="3">
    <location>
        <position position="106"/>
    </location>
    <ligand>
        <name>S-adenosyl-L-methionine</name>
        <dbReference type="ChEBI" id="CHEBI:59789"/>
    </ligand>
</feature>
<dbReference type="Pfam" id="PF05971">
    <property type="entry name" value="Methyltransf_10"/>
    <property type="match status" value="1"/>
</dbReference>
<dbReference type="PANTHER" id="PTHR13393">
    <property type="entry name" value="SAM-DEPENDENT METHYLTRANSFERASE"/>
    <property type="match status" value="1"/>
</dbReference>
<name>A0A8A3PGS5_9HELO</name>
<dbReference type="GO" id="GO:0005634">
    <property type="term" value="C:nucleus"/>
    <property type="evidence" value="ECO:0007669"/>
    <property type="project" value="TreeGrafter"/>
</dbReference>
<keyword evidence="1" id="KW-0489">Methyltransferase</keyword>
<keyword evidence="2" id="KW-0808">Transferase</keyword>
<protein>
    <recommendedName>
        <fullName evidence="6">U6 small nuclear RNA (adenine-(43)-N(6))-methyltransferase</fullName>
    </recommendedName>
</protein>
<evidence type="ECO:0000313" key="4">
    <source>
        <dbReference type="EMBL" id="QSZ34418.1"/>
    </source>
</evidence>
<evidence type="ECO:0000256" key="2">
    <source>
        <dbReference type="ARBA" id="ARBA00022679"/>
    </source>
</evidence>
<reference evidence="4" key="1">
    <citation type="submission" date="2020-10" db="EMBL/GenBank/DDBJ databases">
        <title>Genome Sequence of Monilinia vaccinii-corymbosi Sheds Light on Mummy Berry Disease Infection of Blueberry and Mating Type.</title>
        <authorList>
            <person name="Yow A.G."/>
            <person name="Zhang Y."/>
            <person name="Bansal K."/>
            <person name="Eacker S.M."/>
            <person name="Sullivan S."/>
            <person name="Liachko I."/>
            <person name="Cubeta M.A."/>
            <person name="Rollins J.A."/>
            <person name="Ashrafi H."/>
        </authorList>
    </citation>
    <scope>NUCLEOTIDE SEQUENCE</scope>
    <source>
        <strain evidence="4">RL-1</strain>
    </source>
</reference>
<feature type="binding site" evidence="3">
    <location>
        <position position="72"/>
    </location>
    <ligand>
        <name>S-adenosyl-L-methionine</name>
        <dbReference type="ChEBI" id="CHEBI:59789"/>
    </ligand>
</feature>
<dbReference type="AlphaFoldDB" id="A0A8A3PGS5"/>
<evidence type="ECO:0000256" key="3">
    <source>
        <dbReference type="PIRSR" id="PIRSR037350-1"/>
    </source>
</evidence>
<dbReference type="Proteomes" id="UP000672032">
    <property type="component" value="Chromosome 4"/>
</dbReference>
<dbReference type="InterPro" id="IPR010286">
    <property type="entry name" value="METTL16/RlmF"/>
</dbReference>
<evidence type="ECO:0000256" key="1">
    <source>
        <dbReference type="ARBA" id="ARBA00022603"/>
    </source>
</evidence>
<dbReference type="SUPFAM" id="SSF53335">
    <property type="entry name" value="S-adenosyl-L-methionine-dependent methyltransferases"/>
    <property type="match status" value="1"/>
</dbReference>
<gene>
    <name evidence="4" type="ORF">DSL72_006010</name>
</gene>
<organism evidence="4 5">
    <name type="scientific">Monilinia vaccinii-corymbosi</name>
    <dbReference type="NCBI Taxonomy" id="61207"/>
    <lineage>
        <taxon>Eukaryota</taxon>
        <taxon>Fungi</taxon>
        <taxon>Dikarya</taxon>
        <taxon>Ascomycota</taxon>
        <taxon>Pezizomycotina</taxon>
        <taxon>Leotiomycetes</taxon>
        <taxon>Helotiales</taxon>
        <taxon>Sclerotiniaceae</taxon>
        <taxon>Monilinia</taxon>
    </lineage>
</organism>
<dbReference type="PANTHER" id="PTHR13393:SF0">
    <property type="entry name" value="RNA N6-ADENOSINE-METHYLTRANSFERASE METTL16"/>
    <property type="match status" value="1"/>
</dbReference>
<feature type="binding site" evidence="3">
    <location>
        <position position="130"/>
    </location>
    <ligand>
        <name>S-adenosyl-L-methionine</name>
        <dbReference type="ChEBI" id="CHEBI:59789"/>
    </ligand>
</feature>
<dbReference type="Gene3D" id="3.40.50.150">
    <property type="entry name" value="Vaccinia Virus protein VP39"/>
    <property type="match status" value="1"/>
</dbReference>
<dbReference type="OrthoDB" id="514248at2759"/>
<feature type="binding site" evidence="3">
    <location>
        <position position="180"/>
    </location>
    <ligand>
        <name>S-adenosyl-L-methionine</name>
        <dbReference type="ChEBI" id="CHEBI:59789"/>
    </ligand>
</feature>
<dbReference type="GO" id="GO:0008168">
    <property type="term" value="F:methyltransferase activity"/>
    <property type="evidence" value="ECO:0007669"/>
    <property type="project" value="UniProtKB-UniRule"/>
</dbReference>
<keyword evidence="3" id="KW-0949">S-adenosyl-L-methionine</keyword>
<accession>A0A8A3PGS5</accession>
<dbReference type="CDD" id="cd02440">
    <property type="entry name" value="AdoMet_MTases"/>
    <property type="match status" value="1"/>
</dbReference>
<proteinExistence type="predicted"/>
<evidence type="ECO:0000313" key="5">
    <source>
        <dbReference type="Proteomes" id="UP000672032"/>
    </source>
</evidence>
<keyword evidence="5" id="KW-1185">Reference proteome</keyword>